<dbReference type="Proteomes" id="UP000680158">
    <property type="component" value="Unassembled WGS sequence"/>
</dbReference>
<accession>A0A941I1P4</accession>
<dbReference type="RefSeq" id="WP_212682852.1">
    <property type="nucleotide sequence ID" value="NZ_JAGSPM010000001.1"/>
</dbReference>
<evidence type="ECO:0000256" key="2">
    <source>
        <dbReference type="ARBA" id="ARBA00004651"/>
    </source>
</evidence>
<evidence type="ECO:0000256" key="9">
    <source>
        <dbReference type="ARBA" id="ARBA00023136"/>
    </source>
</evidence>
<keyword evidence="5" id="KW-0813">Transport</keyword>
<feature type="transmembrane region" description="Helical" evidence="10">
    <location>
        <begin position="37"/>
        <end position="56"/>
    </location>
</feature>
<evidence type="ECO:0000256" key="8">
    <source>
        <dbReference type="ARBA" id="ARBA00022989"/>
    </source>
</evidence>
<evidence type="ECO:0000313" key="11">
    <source>
        <dbReference type="EMBL" id="MBR7745447.1"/>
    </source>
</evidence>
<keyword evidence="9 10" id="KW-0472">Membrane</keyword>
<sequence>MNQSLPLVWGWITTPLELCSFVLAIITVVLNIKQIHWAWLFSILSSALYGLVFFDAKLYGDSGLQVVFILVSVWGWYQWLRHGENQESLAVTRMQTSQRVLAMFAWIVIFVVLYLLLKLATDTDVAIADGFLTAGSLLGQLLLSRKKLENWYVWIVVDVMYVGLYLYKGLMLTALLYAIFVILAIAGARAWRAVCKQEQIS</sequence>
<keyword evidence="8 10" id="KW-1133">Transmembrane helix</keyword>
<comment type="function">
    <text evidence="1">Required for nicotinamide riboside transport across the inner membrane.</text>
</comment>
<proteinExistence type="inferred from homology"/>
<feature type="transmembrane region" description="Helical" evidence="10">
    <location>
        <begin position="62"/>
        <end position="80"/>
    </location>
</feature>
<dbReference type="InterPro" id="IPR006419">
    <property type="entry name" value="NMN_transpt_PnuC"/>
</dbReference>
<dbReference type="GO" id="GO:0034257">
    <property type="term" value="F:nicotinamide riboside transmembrane transporter activity"/>
    <property type="evidence" value="ECO:0007669"/>
    <property type="project" value="InterPro"/>
</dbReference>
<dbReference type="AlphaFoldDB" id="A0A941I1P4"/>
<dbReference type="GO" id="GO:0005886">
    <property type="term" value="C:plasma membrane"/>
    <property type="evidence" value="ECO:0007669"/>
    <property type="project" value="UniProtKB-SubCell"/>
</dbReference>
<evidence type="ECO:0000256" key="10">
    <source>
        <dbReference type="SAM" id="Phobius"/>
    </source>
</evidence>
<feature type="transmembrane region" description="Helical" evidence="10">
    <location>
        <begin position="100"/>
        <end position="119"/>
    </location>
</feature>
<name>A0A941I1P4_9BURK</name>
<organism evidence="11 12">
    <name type="scientific">Undibacterium baiyunense</name>
    <dbReference type="NCBI Taxonomy" id="2828731"/>
    <lineage>
        <taxon>Bacteria</taxon>
        <taxon>Pseudomonadati</taxon>
        <taxon>Pseudomonadota</taxon>
        <taxon>Betaproteobacteria</taxon>
        <taxon>Burkholderiales</taxon>
        <taxon>Oxalobacteraceae</taxon>
        <taxon>Undibacterium</taxon>
    </lineage>
</organism>
<dbReference type="PANTHER" id="PTHR36122:SF2">
    <property type="entry name" value="NICOTINAMIDE RIBOSIDE TRANSPORTER PNUC"/>
    <property type="match status" value="1"/>
</dbReference>
<comment type="subcellular location">
    <subcellularLocation>
        <location evidence="2">Cell membrane</location>
        <topology evidence="2">Multi-pass membrane protein</topology>
    </subcellularLocation>
</comment>
<comment type="caution">
    <text evidence="11">The sequence shown here is derived from an EMBL/GenBank/DDBJ whole genome shotgun (WGS) entry which is preliminary data.</text>
</comment>
<protein>
    <recommendedName>
        <fullName evidence="4">Nicotinamide riboside transporter PnuC</fullName>
    </recommendedName>
</protein>
<dbReference type="Pfam" id="PF04973">
    <property type="entry name" value="NMN_transporter"/>
    <property type="match status" value="1"/>
</dbReference>
<reference evidence="11 12" key="1">
    <citation type="submission" date="2021-04" db="EMBL/GenBank/DDBJ databases">
        <title>novel species isolated from subtropical streams in China.</title>
        <authorList>
            <person name="Lu H."/>
        </authorList>
    </citation>
    <scope>NUCLEOTIDE SEQUENCE [LARGE SCALE GENOMIC DNA]</scope>
    <source>
        <strain evidence="11 12">BYS107W</strain>
    </source>
</reference>
<keyword evidence="6" id="KW-1003">Cell membrane</keyword>
<evidence type="ECO:0000256" key="3">
    <source>
        <dbReference type="ARBA" id="ARBA00006669"/>
    </source>
</evidence>
<evidence type="ECO:0000313" key="12">
    <source>
        <dbReference type="Proteomes" id="UP000680158"/>
    </source>
</evidence>
<comment type="similarity">
    <text evidence="3">Belongs to the nicotinamide ribonucleoside (NR) uptake permease (TC 4.B.1) family.</text>
</comment>
<evidence type="ECO:0000256" key="1">
    <source>
        <dbReference type="ARBA" id="ARBA00002672"/>
    </source>
</evidence>
<dbReference type="PANTHER" id="PTHR36122">
    <property type="entry name" value="NICOTINAMIDE RIBOSIDE TRANSPORTER PNUC"/>
    <property type="match status" value="1"/>
</dbReference>
<evidence type="ECO:0000256" key="6">
    <source>
        <dbReference type="ARBA" id="ARBA00022475"/>
    </source>
</evidence>
<feature type="transmembrane region" description="Helical" evidence="10">
    <location>
        <begin position="6"/>
        <end position="30"/>
    </location>
</feature>
<dbReference type="EMBL" id="JAGSPM010000001">
    <property type="protein sequence ID" value="MBR7745447.1"/>
    <property type="molecule type" value="Genomic_DNA"/>
</dbReference>
<evidence type="ECO:0000256" key="5">
    <source>
        <dbReference type="ARBA" id="ARBA00022448"/>
    </source>
</evidence>
<keyword evidence="12" id="KW-1185">Reference proteome</keyword>
<keyword evidence="7 10" id="KW-0812">Transmembrane</keyword>
<dbReference type="NCBIfam" id="TIGR01528">
    <property type="entry name" value="NMN_trans_PnuC"/>
    <property type="match status" value="1"/>
</dbReference>
<evidence type="ECO:0000256" key="7">
    <source>
        <dbReference type="ARBA" id="ARBA00022692"/>
    </source>
</evidence>
<feature type="transmembrane region" description="Helical" evidence="10">
    <location>
        <begin position="174"/>
        <end position="191"/>
    </location>
</feature>
<evidence type="ECO:0000256" key="4">
    <source>
        <dbReference type="ARBA" id="ARBA00017522"/>
    </source>
</evidence>
<gene>
    <name evidence="11" type="ORF">KDM92_02530</name>
</gene>